<reference evidence="8 9" key="1">
    <citation type="submission" date="2023-07" db="EMBL/GenBank/DDBJ databases">
        <title>Novel species in genus Planococcus.</title>
        <authorList>
            <person name="Ning S."/>
        </authorList>
    </citation>
    <scope>NUCLEOTIDE SEQUENCE [LARGE SCALE GENOMIC DNA]</scope>
    <source>
        <strain evidence="8 9">N017</strain>
    </source>
</reference>
<evidence type="ECO:0000256" key="1">
    <source>
        <dbReference type="ARBA" id="ARBA00008345"/>
    </source>
</evidence>
<dbReference type="GO" id="GO:0004359">
    <property type="term" value="F:glutaminase activity"/>
    <property type="evidence" value="ECO:0007669"/>
    <property type="project" value="UniProtKB-EC"/>
</dbReference>
<dbReference type="EC" id="4.3.3.6" evidence="7"/>
<dbReference type="PROSITE" id="PS01236">
    <property type="entry name" value="PDXT_SNO_1"/>
    <property type="match status" value="1"/>
</dbReference>
<comment type="function">
    <text evidence="7">Catalyzes the hydrolysis of glutamine to glutamate and ammonia as part of the biosynthesis of pyridoxal 5'-phosphate. The resulting ammonia molecule is channeled to the active site of PdxS.</text>
</comment>
<evidence type="ECO:0000256" key="3">
    <source>
        <dbReference type="ARBA" id="ARBA00022898"/>
    </source>
</evidence>
<gene>
    <name evidence="7 8" type="primary">pdxT</name>
    <name evidence="8" type="ORF">QWY13_19255</name>
</gene>
<name>A0ABT8NI81_9BACL</name>
<dbReference type="PROSITE" id="PS51273">
    <property type="entry name" value="GATASE_TYPE_1"/>
    <property type="match status" value="1"/>
</dbReference>
<dbReference type="PANTHER" id="PTHR31559">
    <property type="entry name" value="PYRIDOXAL 5'-PHOSPHATE SYNTHASE SUBUNIT SNO"/>
    <property type="match status" value="1"/>
</dbReference>
<keyword evidence="4 7" id="KW-0315">Glutamine amidotransferase</keyword>
<keyword evidence="9" id="KW-1185">Reference proteome</keyword>
<comment type="catalytic activity">
    <reaction evidence="7">
        <text>aldehydo-D-ribose 5-phosphate + D-glyceraldehyde 3-phosphate + L-glutamine = pyridoxal 5'-phosphate + L-glutamate + phosphate + 3 H2O + H(+)</text>
        <dbReference type="Rhea" id="RHEA:31507"/>
        <dbReference type="ChEBI" id="CHEBI:15377"/>
        <dbReference type="ChEBI" id="CHEBI:15378"/>
        <dbReference type="ChEBI" id="CHEBI:29985"/>
        <dbReference type="ChEBI" id="CHEBI:43474"/>
        <dbReference type="ChEBI" id="CHEBI:58273"/>
        <dbReference type="ChEBI" id="CHEBI:58359"/>
        <dbReference type="ChEBI" id="CHEBI:59776"/>
        <dbReference type="ChEBI" id="CHEBI:597326"/>
        <dbReference type="EC" id="4.3.3.6"/>
    </reaction>
</comment>
<keyword evidence="2 7" id="KW-0378">Hydrolase</keyword>
<dbReference type="EMBL" id="JAUJWU010000010">
    <property type="protein sequence ID" value="MDN7247600.1"/>
    <property type="molecule type" value="Genomic_DNA"/>
</dbReference>
<dbReference type="PANTHER" id="PTHR31559:SF0">
    <property type="entry name" value="PYRIDOXAL 5'-PHOSPHATE SYNTHASE SUBUNIT SNO1-RELATED"/>
    <property type="match status" value="1"/>
</dbReference>
<proteinExistence type="inferred from homology"/>
<dbReference type="InterPro" id="IPR021196">
    <property type="entry name" value="PdxT/SNO_CS"/>
</dbReference>
<feature type="active site" description="Charge relay system" evidence="7">
    <location>
        <position position="170"/>
    </location>
</feature>
<comment type="subunit">
    <text evidence="7">In the presence of PdxS, forms a dodecamer of heterodimers. Only shows activity in the heterodimer.</text>
</comment>
<protein>
    <recommendedName>
        <fullName evidence="7">Pyridoxal 5'-phosphate synthase subunit PdxT</fullName>
        <ecNumber evidence="7">4.3.3.6</ecNumber>
    </recommendedName>
    <alternativeName>
        <fullName evidence="7">Pdx2</fullName>
    </alternativeName>
    <alternativeName>
        <fullName evidence="7">Pyridoxal 5'-phosphate synthase glutaminase subunit</fullName>
        <ecNumber evidence="7">3.5.1.2</ecNumber>
    </alternativeName>
</protein>
<dbReference type="Proteomes" id="UP001172142">
    <property type="component" value="Unassembled WGS sequence"/>
</dbReference>
<evidence type="ECO:0000256" key="2">
    <source>
        <dbReference type="ARBA" id="ARBA00022801"/>
    </source>
</evidence>
<dbReference type="CDD" id="cd01749">
    <property type="entry name" value="GATase1_PB"/>
    <property type="match status" value="1"/>
</dbReference>
<feature type="binding site" evidence="7">
    <location>
        <begin position="47"/>
        <end position="49"/>
    </location>
    <ligand>
        <name>L-glutamine</name>
        <dbReference type="ChEBI" id="CHEBI:58359"/>
    </ligand>
</feature>
<feature type="binding site" evidence="7">
    <location>
        <position position="106"/>
    </location>
    <ligand>
        <name>L-glutamine</name>
        <dbReference type="ChEBI" id="CHEBI:58359"/>
    </ligand>
</feature>
<dbReference type="PIRSF" id="PIRSF005639">
    <property type="entry name" value="Glut_amidoT_SNO"/>
    <property type="match status" value="1"/>
</dbReference>
<dbReference type="Gene3D" id="3.40.50.880">
    <property type="match status" value="1"/>
</dbReference>
<dbReference type="InterPro" id="IPR002161">
    <property type="entry name" value="PdxT/SNO"/>
</dbReference>
<evidence type="ECO:0000256" key="4">
    <source>
        <dbReference type="ARBA" id="ARBA00022962"/>
    </source>
</evidence>
<comment type="similarity">
    <text evidence="1 7">Belongs to the glutaminase PdxT/SNO family.</text>
</comment>
<dbReference type="HAMAP" id="MF_01615">
    <property type="entry name" value="PdxT"/>
    <property type="match status" value="1"/>
</dbReference>
<dbReference type="SUPFAM" id="SSF52317">
    <property type="entry name" value="Class I glutamine amidotransferase-like"/>
    <property type="match status" value="1"/>
</dbReference>
<keyword evidence="5 7" id="KW-0456">Lyase</keyword>
<dbReference type="NCBIfam" id="TIGR03800">
    <property type="entry name" value="PLP_synth_Pdx2"/>
    <property type="match status" value="1"/>
</dbReference>
<comment type="pathway">
    <text evidence="7">Cofactor biosynthesis; pyridoxal 5'-phosphate biosynthesis.</text>
</comment>
<keyword evidence="3 7" id="KW-0663">Pyridoxal phosphate</keyword>
<dbReference type="Pfam" id="PF01174">
    <property type="entry name" value="SNO"/>
    <property type="match status" value="1"/>
</dbReference>
<evidence type="ECO:0000256" key="6">
    <source>
        <dbReference type="ARBA" id="ARBA00049534"/>
    </source>
</evidence>
<dbReference type="RefSeq" id="WP_301857796.1">
    <property type="nucleotide sequence ID" value="NZ_JAUJWU010000010.1"/>
</dbReference>
<organism evidence="8 9">
    <name type="scientific">Planococcus shenhongbingii</name>
    <dbReference type="NCBI Taxonomy" id="3058398"/>
    <lineage>
        <taxon>Bacteria</taxon>
        <taxon>Bacillati</taxon>
        <taxon>Bacillota</taxon>
        <taxon>Bacilli</taxon>
        <taxon>Bacillales</taxon>
        <taxon>Caryophanaceae</taxon>
        <taxon>Planococcus</taxon>
    </lineage>
</organism>
<dbReference type="GO" id="GO:0036381">
    <property type="term" value="F:pyridoxal 5'-phosphate synthase (glutamine hydrolysing) activity"/>
    <property type="evidence" value="ECO:0007669"/>
    <property type="project" value="UniProtKB-EC"/>
</dbReference>
<feature type="active site" description="Nucleophile" evidence="7">
    <location>
        <position position="79"/>
    </location>
</feature>
<dbReference type="PROSITE" id="PS51130">
    <property type="entry name" value="PDXT_SNO_2"/>
    <property type="match status" value="1"/>
</dbReference>
<feature type="active site" description="Charge relay system" evidence="7">
    <location>
        <position position="172"/>
    </location>
</feature>
<accession>A0ABT8NI81</accession>
<comment type="catalytic activity">
    <reaction evidence="6 7">
        <text>L-glutamine + H2O = L-glutamate + NH4(+)</text>
        <dbReference type="Rhea" id="RHEA:15889"/>
        <dbReference type="ChEBI" id="CHEBI:15377"/>
        <dbReference type="ChEBI" id="CHEBI:28938"/>
        <dbReference type="ChEBI" id="CHEBI:29985"/>
        <dbReference type="ChEBI" id="CHEBI:58359"/>
        <dbReference type="EC" id="3.5.1.2"/>
    </reaction>
</comment>
<evidence type="ECO:0000313" key="8">
    <source>
        <dbReference type="EMBL" id="MDN7247600.1"/>
    </source>
</evidence>
<evidence type="ECO:0000256" key="5">
    <source>
        <dbReference type="ARBA" id="ARBA00023239"/>
    </source>
</evidence>
<feature type="binding site" evidence="7">
    <location>
        <begin position="134"/>
        <end position="135"/>
    </location>
    <ligand>
        <name>L-glutamine</name>
        <dbReference type="ChEBI" id="CHEBI:58359"/>
    </ligand>
</feature>
<dbReference type="EC" id="3.5.1.2" evidence="7"/>
<evidence type="ECO:0000256" key="7">
    <source>
        <dbReference type="HAMAP-Rule" id="MF_01615"/>
    </source>
</evidence>
<sequence>MKRVGVLALQGAVREHVQSIEACGAEAVLVKWPKDLEALDALILPGGESTAMRRLIDRYSLMGSLREFAASGKPMFGTCAGLILLAGKVVGYDEPHLGVMDVIVERNSFGRQVDSFEASLSIKGIDNPFEAVFIRAPHIVSAGPTTEVLCEHDGKIVMARSGQFLGCSFHPELTKDHRITEYFLSMIPSETGILLPN</sequence>
<comment type="caution">
    <text evidence="8">The sequence shown here is derived from an EMBL/GenBank/DDBJ whole genome shotgun (WGS) entry which is preliminary data.</text>
</comment>
<evidence type="ECO:0000313" key="9">
    <source>
        <dbReference type="Proteomes" id="UP001172142"/>
    </source>
</evidence>
<dbReference type="InterPro" id="IPR029062">
    <property type="entry name" value="Class_I_gatase-like"/>
</dbReference>